<comment type="caution">
    <text evidence="1">The sequence shown here is derived from an EMBL/GenBank/DDBJ whole genome shotgun (WGS) entry which is preliminary data.</text>
</comment>
<dbReference type="GO" id="GO:0004674">
    <property type="term" value="F:protein serine/threonine kinase activity"/>
    <property type="evidence" value="ECO:0007669"/>
    <property type="project" value="UniProtKB-EC"/>
</dbReference>
<keyword evidence="1" id="KW-0808">Transferase</keyword>
<reference evidence="1 2" key="1">
    <citation type="submission" date="2024-05" db="EMBL/GenBank/DDBJ databases">
        <title>A draft genome resource for the thread blight pathogen Marasmius tenuissimus strain MS-2.</title>
        <authorList>
            <person name="Yulfo-Soto G.E."/>
            <person name="Baruah I.K."/>
            <person name="Amoako-Attah I."/>
            <person name="Bukari Y."/>
            <person name="Meinhardt L.W."/>
            <person name="Bailey B.A."/>
            <person name="Cohen S.P."/>
        </authorList>
    </citation>
    <scope>NUCLEOTIDE SEQUENCE [LARGE SCALE GENOMIC DNA]</scope>
    <source>
        <strain evidence="1 2">MS-2</strain>
    </source>
</reference>
<evidence type="ECO:0000313" key="2">
    <source>
        <dbReference type="Proteomes" id="UP001437256"/>
    </source>
</evidence>
<evidence type="ECO:0000313" key="1">
    <source>
        <dbReference type="EMBL" id="KAL0056974.1"/>
    </source>
</evidence>
<protein>
    <submittedName>
        <fullName evidence="1">Protein kinase</fullName>
        <ecNumber evidence="1">2.7.11.1</ecNumber>
    </submittedName>
</protein>
<sequence>MSLSSSVTHSFDHKTSQNNTNRFPGILITLEGELPPELANTQVPLQISLSLPEPYHSFLQPVVNQFSDSSTSSLIQGAEDDEMKTTIALDAAEFSSPHDSQAPSQVPDPPCLVLSPTFNCHTFNSWIVLYESIGQWMGNFRAHRNLSEDWEWGREVYWMAFTVAFPNFPSGDWSNWDPMYDLDGPYVQEWLGCEREEESEEGTSGHSGEETRGKIWQQFCQH</sequence>
<dbReference type="EC" id="2.7.11.1" evidence="1"/>
<keyword evidence="1" id="KW-0418">Kinase</keyword>
<accession>A0ABR2Z6U4</accession>
<organism evidence="1 2">
    <name type="scientific">Marasmius tenuissimus</name>
    <dbReference type="NCBI Taxonomy" id="585030"/>
    <lineage>
        <taxon>Eukaryota</taxon>
        <taxon>Fungi</taxon>
        <taxon>Dikarya</taxon>
        <taxon>Basidiomycota</taxon>
        <taxon>Agaricomycotina</taxon>
        <taxon>Agaricomycetes</taxon>
        <taxon>Agaricomycetidae</taxon>
        <taxon>Agaricales</taxon>
        <taxon>Marasmiineae</taxon>
        <taxon>Marasmiaceae</taxon>
        <taxon>Marasmius</taxon>
    </lineage>
</organism>
<keyword evidence="2" id="KW-1185">Reference proteome</keyword>
<feature type="non-terminal residue" evidence="1">
    <location>
        <position position="222"/>
    </location>
</feature>
<proteinExistence type="predicted"/>
<gene>
    <name evidence="1" type="primary">BUB1_3</name>
    <name evidence="1" type="ORF">AAF712_016407</name>
</gene>
<name>A0ABR2Z6U4_9AGAR</name>
<dbReference type="Proteomes" id="UP001437256">
    <property type="component" value="Unassembled WGS sequence"/>
</dbReference>
<dbReference type="EMBL" id="JBBXMP010000774">
    <property type="protein sequence ID" value="KAL0056974.1"/>
    <property type="molecule type" value="Genomic_DNA"/>
</dbReference>